<dbReference type="Pfam" id="PF00593">
    <property type="entry name" value="TonB_dep_Rec_b-barrel"/>
    <property type="match status" value="1"/>
</dbReference>
<dbReference type="KEGG" id="psty:BFS30_20475"/>
<dbReference type="Pfam" id="PF07660">
    <property type="entry name" value="STN"/>
    <property type="match status" value="1"/>
</dbReference>
<name>A0A1D7QL50_9SPHI</name>
<dbReference type="AlphaFoldDB" id="A0A1D7QL50"/>
<protein>
    <recommendedName>
        <fullName evidence="12">Secretin/TonB short N-terminal domain-containing protein</fullName>
    </recommendedName>
</protein>
<dbReference type="InterPro" id="IPR039426">
    <property type="entry name" value="TonB-dep_rcpt-like"/>
</dbReference>
<keyword evidence="9 10" id="KW-0998">Cell outer membrane</keyword>
<dbReference type="PROSITE" id="PS52016">
    <property type="entry name" value="TONB_DEPENDENT_REC_3"/>
    <property type="match status" value="1"/>
</dbReference>
<dbReference type="InterPro" id="IPR000531">
    <property type="entry name" value="Beta-barrel_TonB"/>
</dbReference>
<dbReference type="InterPro" id="IPR008969">
    <property type="entry name" value="CarboxyPept-like_regulatory"/>
</dbReference>
<evidence type="ECO:0000256" key="5">
    <source>
        <dbReference type="ARBA" id="ARBA00022692"/>
    </source>
</evidence>
<evidence type="ECO:0000259" key="12">
    <source>
        <dbReference type="SMART" id="SM00965"/>
    </source>
</evidence>
<dbReference type="Gene3D" id="2.60.40.1120">
    <property type="entry name" value="Carboxypeptidase-like, regulatory domain"/>
    <property type="match status" value="1"/>
</dbReference>
<dbReference type="InterPro" id="IPR036942">
    <property type="entry name" value="Beta-barrel_TonB_sf"/>
</dbReference>
<keyword evidence="3 10" id="KW-1134">Transmembrane beta strand</keyword>
<dbReference type="InterPro" id="IPR012910">
    <property type="entry name" value="Plug_dom"/>
</dbReference>
<dbReference type="InterPro" id="IPR023997">
    <property type="entry name" value="TonB-dep_OMP_SusC/RagA_CS"/>
</dbReference>
<keyword evidence="2 10" id="KW-0813">Transport</keyword>
<evidence type="ECO:0000256" key="3">
    <source>
        <dbReference type="ARBA" id="ARBA00022452"/>
    </source>
</evidence>
<dbReference type="Gene3D" id="2.170.130.10">
    <property type="entry name" value="TonB-dependent receptor, plug domain"/>
    <property type="match status" value="1"/>
</dbReference>
<reference evidence="13 14" key="1">
    <citation type="submission" date="2016-08" db="EMBL/GenBank/DDBJ databases">
        <authorList>
            <person name="Seilhamer J.J."/>
        </authorList>
    </citation>
    <scope>NUCLEOTIDE SEQUENCE [LARGE SCALE GENOMIC DNA]</scope>
    <source>
        <strain evidence="13 14">DX4</strain>
    </source>
</reference>
<evidence type="ECO:0000256" key="2">
    <source>
        <dbReference type="ARBA" id="ARBA00022448"/>
    </source>
</evidence>
<feature type="domain" description="Secretin/TonB short N-terminal" evidence="12">
    <location>
        <begin position="14"/>
        <end position="65"/>
    </location>
</feature>
<keyword evidence="6" id="KW-0408">Iron</keyword>
<keyword evidence="14" id="KW-1185">Reference proteome</keyword>
<evidence type="ECO:0000256" key="8">
    <source>
        <dbReference type="ARBA" id="ARBA00023136"/>
    </source>
</evidence>
<dbReference type="NCBIfam" id="TIGR04057">
    <property type="entry name" value="SusC_RagA_signa"/>
    <property type="match status" value="1"/>
</dbReference>
<gene>
    <name evidence="13" type="ORF">BFS30_20475</name>
</gene>
<keyword evidence="8 10" id="KW-0472">Membrane</keyword>
<dbReference type="Pfam" id="PF07715">
    <property type="entry name" value="Plug"/>
    <property type="match status" value="1"/>
</dbReference>
<dbReference type="GO" id="GO:0009279">
    <property type="term" value="C:cell outer membrane"/>
    <property type="evidence" value="ECO:0007669"/>
    <property type="project" value="UniProtKB-SubCell"/>
</dbReference>
<keyword evidence="4" id="KW-0410">Iron transport</keyword>
<proteinExistence type="inferred from homology"/>
<keyword evidence="5 10" id="KW-0812">Transmembrane</keyword>
<keyword evidence="7 11" id="KW-0798">TonB box</keyword>
<evidence type="ECO:0000313" key="14">
    <source>
        <dbReference type="Proteomes" id="UP000094313"/>
    </source>
</evidence>
<evidence type="ECO:0000256" key="11">
    <source>
        <dbReference type="RuleBase" id="RU003357"/>
    </source>
</evidence>
<dbReference type="InterPro" id="IPR037066">
    <property type="entry name" value="Plug_dom_sf"/>
</dbReference>
<dbReference type="GO" id="GO:0006826">
    <property type="term" value="P:iron ion transport"/>
    <property type="evidence" value="ECO:0007669"/>
    <property type="project" value="UniProtKB-KW"/>
</dbReference>
<organism evidence="13 14">
    <name type="scientific">Pedobacter steynii</name>
    <dbReference type="NCBI Taxonomy" id="430522"/>
    <lineage>
        <taxon>Bacteria</taxon>
        <taxon>Pseudomonadati</taxon>
        <taxon>Bacteroidota</taxon>
        <taxon>Sphingobacteriia</taxon>
        <taxon>Sphingobacteriales</taxon>
        <taxon>Sphingobacteriaceae</taxon>
        <taxon>Pedobacter</taxon>
    </lineage>
</organism>
<dbReference type="Pfam" id="PF13715">
    <property type="entry name" value="CarbopepD_reg_2"/>
    <property type="match status" value="1"/>
</dbReference>
<evidence type="ECO:0000256" key="4">
    <source>
        <dbReference type="ARBA" id="ARBA00022496"/>
    </source>
</evidence>
<dbReference type="NCBIfam" id="TIGR04056">
    <property type="entry name" value="OMP_RagA_SusC"/>
    <property type="match status" value="1"/>
</dbReference>
<dbReference type="SMART" id="SM00965">
    <property type="entry name" value="STN"/>
    <property type="match status" value="1"/>
</dbReference>
<dbReference type="SUPFAM" id="SSF49464">
    <property type="entry name" value="Carboxypeptidase regulatory domain-like"/>
    <property type="match status" value="1"/>
</dbReference>
<evidence type="ECO:0000256" key="10">
    <source>
        <dbReference type="PROSITE-ProRule" id="PRU01360"/>
    </source>
</evidence>
<evidence type="ECO:0000256" key="7">
    <source>
        <dbReference type="ARBA" id="ARBA00023077"/>
    </source>
</evidence>
<dbReference type="Proteomes" id="UP000094313">
    <property type="component" value="Chromosome"/>
</dbReference>
<accession>A0A1D7QL50</accession>
<dbReference type="EMBL" id="CP017141">
    <property type="protein sequence ID" value="AOM79333.1"/>
    <property type="molecule type" value="Genomic_DNA"/>
</dbReference>
<dbReference type="Gene3D" id="2.40.170.20">
    <property type="entry name" value="TonB-dependent receptor, beta-barrel domain"/>
    <property type="match status" value="1"/>
</dbReference>
<dbReference type="InterPro" id="IPR023996">
    <property type="entry name" value="TonB-dep_OMP_SusC/RagA"/>
</dbReference>
<keyword evidence="4" id="KW-0406">Ion transport</keyword>
<evidence type="ECO:0000313" key="13">
    <source>
        <dbReference type="EMBL" id="AOM79333.1"/>
    </source>
</evidence>
<sequence>MQIIFKEILKQSGYDFVYDKTVLQNVKPISLHVTNATIEDALIACFSGLPLTYQIKDKIVVVKAKEKGIFDVITNFFANIDIRGRVTDEKGMGLAGATVRIKNDLKKTTTTDANGFFFLKGVDEQALLTIGYVGYQTKELKANENLSAIRLELSNSTLDNVQVIGYGTTTRRLNTGNVSTVKAEVLEQQPVSQPLLALEGLVPGLFIQQSSGLPGAPVKVQMRGTNSMQSGTYPLYIIDGVPFNGAPVADQNTGATGFGGQANGGSDPLNLINPTDIESIDVLKDADATSIYGSRGANGVILITTKKGKSGKARLNFNAYSGVGKVTRMLPTLSTSEYLAIRRQAFANDNITPTAANAPDLLQWKPDQNTDYQKMLIGGTSHLTDINSSISGGDQLTTFLLSGTFHNETTVMPGDSRYRRGSVNMKVNHTSADGRLKVDLSTIYAKDNNLIYGSDFTGSSVTYPNNYPLYDANGQLYWGSGISNPLAEVRKYLKTATDNLILNAAISYKILPDLQIKTSLGHNGIGFDQKMIIPGDAYDPAYRAPATGMYSINNTKSYIAEPQLDYNVAIKKGKLSATLGGTWQYTQYNQPLYVIGRGFASKSLMENHASASTIFINQSASAEYKYLSVFGRLNYTWDGKYILNGTFRRDGSSRFGPDKRFGNFGSVGAGWIFSEESVIKNSKWLSYGKLRGSYGIVGNDQIGNYKYQNTYGSSDFPYGTASGYVPSGVANEQLHWESTYKLEAGLDLGFLNNKLLLNSAIFRNRSGNLLAAYPLSPQSGFASYTANIDAMIQNTGFELEIKANPIAQKDFSWNTSFNISFYKNKLLAFPDLLTSTYANAYVIGQPLSLIALYHSTGFTNGQATVQDANNDGVISRGLMANGLGDYIIAGSNDPKYYGGLSNSISYKKFQLDFLFNFVKQKKYGITSFPGLLSNQYRDVLNSQFTPSTQSSSASYNSYVNYYLTSDAAFADASFIRLKNVSISYTLPDRWKKAMGMANCRLYIRGQNLLTITNYKGFDPETNITPGRVNNPFISPLSTPTMPSLKTFTAGIQFSY</sequence>
<evidence type="ECO:0000256" key="9">
    <source>
        <dbReference type="ARBA" id="ARBA00023237"/>
    </source>
</evidence>
<evidence type="ECO:0000256" key="1">
    <source>
        <dbReference type="ARBA" id="ARBA00004571"/>
    </source>
</evidence>
<evidence type="ECO:0000256" key="6">
    <source>
        <dbReference type="ARBA" id="ARBA00023004"/>
    </source>
</evidence>
<comment type="similarity">
    <text evidence="10 11">Belongs to the TonB-dependent receptor family.</text>
</comment>
<dbReference type="SUPFAM" id="SSF56935">
    <property type="entry name" value="Porins"/>
    <property type="match status" value="1"/>
</dbReference>
<dbReference type="InterPro" id="IPR011662">
    <property type="entry name" value="Secretin/TonB_short_N"/>
</dbReference>
<comment type="subcellular location">
    <subcellularLocation>
        <location evidence="1 10">Cell outer membrane</location>
        <topology evidence="1 10">Multi-pass membrane protein</topology>
    </subcellularLocation>
</comment>